<dbReference type="Gene3D" id="1.20.5.190">
    <property type="match status" value="1"/>
</dbReference>
<dbReference type="AlphaFoldDB" id="A0AAJ0DID4"/>
<dbReference type="InterPro" id="IPR000048">
    <property type="entry name" value="IQ_motif_EF-hand-BS"/>
</dbReference>
<keyword evidence="7" id="KW-1185">Reference proteome</keyword>
<evidence type="ECO:0000256" key="5">
    <source>
        <dbReference type="SAM" id="MobiDB-lite"/>
    </source>
</evidence>
<dbReference type="PROSITE" id="PS50096">
    <property type="entry name" value="IQ"/>
    <property type="match status" value="1"/>
</dbReference>
<dbReference type="Proteomes" id="UP001271007">
    <property type="component" value="Unassembled WGS sequence"/>
</dbReference>
<feature type="region of interest" description="Disordered" evidence="5">
    <location>
        <begin position="279"/>
        <end position="314"/>
    </location>
</feature>
<accession>A0AAJ0DID4</accession>
<feature type="region of interest" description="Disordered" evidence="5">
    <location>
        <begin position="95"/>
        <end position="156"/>
    </location>
</feature>
<evidence type="ECO:0000313" key="7">
    <source>
        <dbReference type="Proteomes" id="UP001271007"/>
    </source>
</evidence>
<feature type="compositionally biased region" description="Basic residues" evidence="5">
    <location>
        <begin position="496"/>
        <end position="507"/>
    </location>
</feature>
<feature type="compositionally biased region" description="Low complexity" evidence="5">
    <location>
        <begin position="294"/>
        <end position="309"/>
    </location>
</feature>
<evidence type="ECO:0000256" key="3">
    <source>
        <dbReference type="ARBA" id="ARBA00022490"/>
    </source>
</evidence>
<feature type="region of interest" description="Disordered" evidence="5">
    <location>
        <begin position="29"/>
        <end position="54"/>
    </location>
</feature>
<protein>
    <submittedName>
        <fullName evidence="6">Uncharacterized protein</fullName>
    </submittedName>
</protein>
<feature type="compositionally biased region" description="Basic and acidic residues" evidence="5">
    <location>
        <begin position="463"/>
        <end position="495"/>
    </location>
</feature>
<dbReference type="PANTHER" id="PTHR31250:SF27">
    <property type="entry name" value="IQ DOMAIN-CONTAINING PROTEIN IQM5"/>
    <property type="match status" value="1"/>
</dbReference>
<dbReference type="GO" id="GO:0005737">
    <property type="term" value="C:cytoplasm"/>
    <property type="evidence" value="ECO:0007669"/>
    <property type="project" value="UniProtKB-SubCell"/>
</dbReference>
<evidence type="ECO:0000256" key="1">
    <source>
        <dbReference type="ARBA" id="ARBA00004123"/>
    </source>
</evidence>
<name>A0AAJ0DID4_9PEZI</name>
<feature type="compositionally biased region" description="Basic and acidic residues" evidence="5">
    <location>
        <begin position="29"/>
        <end position="53"/>
    </location>
</feature>
<dbReference type="GO" id="GO:0005634">
    <property type="term" value="C:nucleus"/>
    <property type="evidence" value="ECO:0007669"/>
    <property type="project" value="UniProtKB-SubCell"/>
</dbReference>
<dbReference type="InterPro" id="IPR044159">
    <property type="entry name" value="IQM"/>
</dbReference>
<evidence type="ECO:0000256" key="2">
    <source>
        <dbReference type="ARBA" id="ARBA00004496"/>
    </source>
</evidence>
<reference evidence="6" key="1">
    <citation type="submission" date="2023-04" db="EMBL/GenBank/DDBJ databases">
        <title>Black Yeasts Isolated from many extreme environments.</title>
        <authorList>
            <person name="Coleine C."/>
            <person name="Stajich J.E."/>
            <person name="Selbmann L."/>
        </authorList>
    </citation>
    <scope>NUCLEOTIDE SEQUENCE</scope>
    <source>
        <strain evidence="6">CCFEE 5312</strain>
    </source>
</reference>
<comment type="caution">
    <text evidence="6">The sequence shown here is derived from an EMBL/GenBank/DDBJ whole genome shotgun (WGS) entry which is preliminary data.</text>
</comment>
<feature type="compositionally biased region" description="Acidic residues" evidence="5">
    <location>
        <begin position="130"/>
        <end position="141"/>
    </location>
</feature>
<proteinExistence type="predicted"/>
<dbReference type="EMBL" id="JAWDJX010000012">
    <property type="protein sequence ID" value="KAK3054460.1"/>
    <property type="molecule type" value="Genomic_DNA"/>
</dbReference>
<dbReference type="PANTHER" id="PTHR31250">
    <property type="entry name" value="IQ DOMAIN-CONTAINING PROTEIN IQM3"/>
    <property type="match status" value="1"/>
</dbReference>
<evidence type="ECO:0000256" key="4">
    <source>
        <dbReference type="ARBA" id="ARBA00023242"/>
    </source>
</evidence>
<evidence type="ECO:0000313" key="6">
    <source>
        <dbReference type="EMBL" id="KAK3054460.1"/>
    </source>
</evidence>
<organism evidence="6 7">
    <name type="scientific">Extremus antarcticus</name>
    <dbReference type="NCBI Taxonomy" id="702011"/>
    <lineage>
        <taxon>Eukaryota</taxon>
        <taxon>Fungi</taxon>
        <taxon>Dikarya</taxon>
        <taxon>Ascomycota</taxon>
        <taxon>Pezizomycotina</taxon>
        <taxon>Dothideomycetes</taxon>
        <taxon>Dothideomycetidae</taxon>
        <taxon>Mycosphaerellales</taxon>
        <taxon>Extremaceae</taxon>
        <taxon>Extremus</taxon>
    </lineage>
</organism>
<sequence>MPTEEVEEKRDPLVVPPADVLRDIAAKQDARARELVERRRSKPKPGEEQRDNAAKLIQKNYRGYRARRELNGFGLDPGTRWIELMKEAKYYNSTAPLSREHRSGSSPASPADSRARWKRLGAIARRAGDDDTSDSDVDVGTEEDRAKLKERKRQQKREREKYAKIMGLEYFLEMVDVKHRYGSNLRRYHVEWKKADTNENYFYWLDYGEGAQLDLEDRPRTRLDTERVRYLSRDDRLHYLVYVNKDGLFCFSKNDQPITTSMEFKDSIEGIVPVDDDTPTWREVTTGVKPEPSLPGSSTSSLSSISTGSQEDSSKYVNTDLHDAKGLAKFNHMSVDAIKDNLLRKTTKKNSWIFVADTSFRMYIGIKQSGAFQHSSFLRGARVAAAGQIKIKGGQLRKLSPLSGHYAPPLKNFEEFMKSLKEHGADLSRLSLSRSYAVLLGLEGYLGAKQQAKTMQQGVKDVLNPDKKREREEAAKDKSKSAAKEREVLEQQERQRRQRSWSHRVMKKLGFERDGVKGVKEGKGPS</sequence>
<feature type="region of interest" description="Disordered" evidence="5">
    <location>
        <begin position="456"/>
        <end position="526"/>
    </location>
</feature>
<keyword evidence="3" id="KW-0963">Cytoplasm</keyword>
<keyword evidence="4" id="KW-0539">Nucleus</keyword>
<comment type="subcellular location">
    <subcellularLocation>
        <location evidence="2">Cytoplasm</location>
    </subcellularLocation>
    <subcellularLocation>
        <location evidence="1">Nucleus</location>
    </subcellularLocation>
</comment>
<dbReference type="SMART" id="SM00015">
    <property type="entry name" value="IQ"/>
    <property type="match status" value="1"/>
</dbReference>
<gene>
    <name evidence="6" type="ORF">LTR09_004729</name>
</gene>
<dbReference type="Pfam" id="PF00612">
    <property type="entry name" value="IQ"/>
    <property type="match status" value="1"/>
</dbReference>
<feature type="compositionally biased region" description="Basic and acidic residues" evidence="5">
    <location>
        <begin position="509"/>
        <end position="526"/>
    </location>
</feature>